<proteinExistence type="inferred from homology"/>
<dbReference type="Pfam" id="PF05970">
    <property type="entry name" value="PIF1"/>
    <property type="match status" value="1"/>
</dbReference>
<keyword evidence="1" id="KW-0378">Hydrolase</keyword>
<dbReference type="GO" id="GO:0005524">
    <property type="term" value="F:ATP binding"/>
    <property type="evidence" value="ECO:0007669"/>
    <property type="project" value="UniProtKB-KW"/>
</dbReference>
<sequence>MGGITFVFAGDFLQTLPVMPKGTRDDGVNACLKSSPIWNYVEKLYLRTNMRVYLCGGDDILPAQLLKIGNGTLENENGYISVNHTIGWVVNNVEELISIVYHDIFNLSNKSYQWLYERAIISPRNVTAGEINDIVLLKLNGHSRFPPHKLKLKIGAPITLLRNLQPPNLCNGTRLQIKSLQNNTIEAVILTGPPKREIAFIPRIPMIPSDLPFSFKRLQFPVKVSFAIAINKAQGQTFKYVGVDLRTECFLHGKLYVSFSRTGDPNHLMIFISTGNITKNIIYSEVL</sequence>
<dbReference type="OrthoDB" id="6581011at2759"/>
<dbReference type="Proteomes" id="UP000475862">
    <property type="component" value="Unassembled WGS sequence"/>
</dbReference>
<dbReference type="SUPFAM" id="SSF52540">
    <property type="entry name" value="P-loop containing nucleoside triphosphate hydrolases"/>
    <property type="match status" value="1"/>
</dbReference>
<feature type="domain" description="DNA helicase Pif1-like 2B" evidence="3">
    <location>
        <begin position="143"/>
        <end position="180"/>
    </location>
</feature>
<dbReference type="GO" id="GO:0043139">
    <property type="term" value="F:5'-3' DNA helicase activity"/>
    <property type="evidence" value="ECO:0007669"/>
    <property type="project" value="UniProtKB-EC"/>
</dbReference>
<keyword evidence="1" id="KW-0347">Helicase</keyword>
<dbReference type="Pfam" id="PF21530">
    <property type="entry name" value="Pif1_2B_dom"/>
    <property type="match status" value="1"/>
</dbReference>
<dbReference type="GO" id="GO:0006281">
    <property type="term" value="P:DNA repair"/>
    <property type="evidence" value="ECO:0007669"/>
    <property type="project" value="UniProtKB-KW"/>
</dbReference>
<dbReference type="EC" id="5.6.2.3" evidence="1"/>
<evidence type="ECO:0000313" key="5">
    <source>
        <dbReference type="Proteomes" id="UP000475862"/>
    </source>
</evidence>
<dbReference type="InterPro" id="IPR010285">
    <property type="entry name" value="DNA_helicase_pif1-like_DEAD"/>
</dbReference>
<reference evidence="4 5" key="1">
    <citation type="submission" date="2019-08" db="EMBL/GenBank/DDBJ databases">
        <title>The genome of the soybean aphid Biotype 1, its phylome, world population structure and adaptation to the North American continent.</title>
        <authorList>
            <person name="Giordano R."/>
            <person name="Donthu R.K."/>
            <person name="Hernandez A.G."/>
            <person name="Wright C.L."/>
            <person name="Zimin A.V."/>
        </authorList>
    </citation>
    <scope>NUCLEOTIDE SEQUENCE [LARGE SCALE GENOMIC DNA]</scope>
    <source>
        <tissue evidence="4">Whole aphids</tissue>
    </source>
</reference>
<dbReference type="AlphaFoldDB" id="A0A6G0SSQ3"/>
<keyword evidence="1" id="KW-0234">DNA repair</keyword>
<accession>A0A6G0SSQ3</accession>
<dbReference type="InterPro" id="IPR049163">
    <property type="entry name" value="Pif1-like_2B_dom"/>
</dbReference>
<evidence type="ECO:0000259" key="3">
    <source>
        <dbReference type="Pfam" id="PF21530"/>
    </source>
</evidence>
<name>A0A6G0SSQ3_APHGL</name>
<comment type="catalytic activity">
    <reaction evidence="1">
        <text>ATP + H2O = ADP + phosphate + H(+)</text>
        <dbReference type="Rhea" id="RHEA:13065"/>
        <dbReference type="ChEBI" id="CHEBI:15377"/>
        <dbReference type="ChEBI" id="CHEBI:15378"/>
        <dbReference type="ChEBI" id="CHEBI:30616"/>
        <dbReference type="ChEBI" id="CHEBI:43474"/>
        <dbReference type="ChEBI" id="CHEBI:456216"/>
        <dbReference type="EC" id="5.6.2.3"/>
    </reaction>
</comment>
<evidence type="ECO:0000259" key="2">
    <source>
        <dbReference type="Pfam" id="PF05970"/>
    </source>
</evidence>
<dbReference type="GO" id="GO:0000723">
    <property type="term" value="P:telomere maintenance"/>
    <property type="evidence" value="ECO:0007669"/>
    <property type="project" value="InterPro"/>
</dbReference>
<evidence type="ECO:0000313" key="4">
    <source>
        <dbReference type="EMBL" id="KAE9521420.1"/>
    </source>
</evidence>
<gene>
    <name evidence="4" type="ORF">AGLY_018187</name>
</gene>
<keyword evidence="1" id="KW-0067">ATP-binding</keyword>
<comment type="cofactor">
    <cofactor evidence="1">
        <name>Mg(2+)</name>
        <dbReference type="ChEBI" id="CHEBI:18420"/>
    </cofactor>
</comment>
<dbReference type="GO" id="GO:0016787">
    <property type="term" value="F:hydrolase activity"/>
    <property type="evidence" value="ECO:0007669"/>
    <property type="project" value="UniProtKB-KW"/>
</dbReference>
<dbReference type="InterPro" id="IPR027417">
    <property type="entry name" value="P-loop_NTPase"/>
</dbReference>
<comment type="caution">
    <text evidence="4">The sequence shown here is derived from an EMBL/GenBank/DDBJ whole genome shotgun (WGS) entry which is preliminary data.</text>
</comment>
<comment type="similarity">
    <text evidence="1">Belongs to the helicase family.</text>
</comment>
<dbReference type="PANTHER" id="PTHR10492">
    <property type="match status" value="1"/>
</dbReference>
<dbReference type="PANTHER" id="PTHR10492:SF57">
    <property type="entry name" value="ATP-DEPENDENT DNA HELICASE"/>
    <property type="match status" value="1"/>
</dbReference>
<keyword evidence="5" id="KW-1185">Reference proteome</keyword>
<keyword evidence="1" id="KW-0227">DNA damage</keyword>
<dbReference type="EMBL" id="VYZN01002938">
    <property type="protein sequence ID" value="KAE9521420.1"/>
    <property type="molecule type" value="Genomic_DNA"/>
</dbReference>
<organism evidence="4 5">
    <name type="scientific">Aphis glycines</name>
    <name type="common">Soybean aphid</name>
    <dbReference type="NCBI Taxonomy" id="307491"/>
    <lineage>
        <taxon>Eukaryota</taxon>
        <taxon>Metazoa</taxon>
        <taxon>Ecdysozoa</taxon>
        <taxon>Arthropoda</taxon>
        <taxon>Hexapoda</taxon>
        <taxon>Insecta</taxon>
        <taxon>Pterygota</taxon>
        <taxon>Neoptera</taxon>
        <taxon>Paraneoptera</taxon>
        <taxon>Hemiptera</taxon>
        <taxon>Sternorrhyncha</taxon>
        <taxon>Aphidomorpha</taxon>
        <taxon>Aphidoidea</taxon>
        <taxon>Aphididae</taxon>
        <taxon>Aphidini</taxon>
        <taxon>Aphis</taxon>
        <taxon>Aphis</taxon>
    </lineage>
</organism>
<keyword evidence="1" id="KW-0547">Nucleotide-binding</keyword>
<protein>
    <recommendedName>
        <fullName evidence="1">ATP-dependent DNA helicase</fullName>
        <ecNumber evidence="1">5.6.2.3</ecNumber>
    </recommendedName>
</protein>
<evidence type="ECO:0000256" key="1">
    <source>
        <dbReference type="RuleBase" id="RU363044"/>
    </source>
</evidence>
<keyword evidence="1" id="KW-0233">DNA recombination</keyword>
<feature type="domain" description="DNA helicase Pif1-like DEAD-box helicase" evidence="2">
    <location>
        <begin position="2"/>
        <end position="54"/>
    </location>
</feature>
<dbReference type="GO" id="GO:0006310">
    <property type="term" value="P:DNA recombination"/>
    <property type="evidence" value="ECO:0007669"/>
    <property type="project" value="UniProtKB-KW"/>
</dbReference>